<reference evidence="15" key="2">
    <citation type="submission" date="2016-03" db="EMBL/GenBank/DDBJ databases">
        <authorList>
            <person name="Ploux O."/>
        </authorList>
    </citation>
    <scope>NUCLEOTIDE SEQUENCE [LARGE SCALE GENOMIC DNA]</scope>
    <source>
        <strain evidence="15">DAU221</strain>
    </source>
</reference>
<feature type="transmembrane region" description="Helical" evidence="14">
    <location>
        <begin position="182"/>
        <end position="203"/>
    </location>
</feature>
<feature type="binding site" evidence="13">
    <location>
        <position position="435"/>
    </location>
    <ligand>
        <name>K(+)</name>
        <dbReference type="ChEBI" id="CHEBI:29103"/>
    </ligand>
</feature>
<evidence type="ECO:0000256" key="12">
    <source>
        <dbReference type="PIRNR" id="PIRNR006247"/>
    </source>
</evidence>
<comment type="similarity">
    <text evidence="2 12">Belongs to the TrkH potassium transport family.</text>
</comment>
<dbReference type="Pfam" id="PF02386">
    <property type="entry name" value="TrkH"/>
    <property type="match status" value="1"/>
</dbReference>
<feature type="transmembrane region" description="Helical" evidence="14">
    <location>
        <begin position="136"/>
        <end position="161"/>
    </location>
</feature>
<reference evidence="17" key="1">
    <citation type="submission" date="2016-03" db="EMBL/GenBank/DDBJ databases">
        <authorList>
            <person name="Lee Y.-S."/>
            <person name="Choi Y.-L."/>
        </authorList>
    </citation>
    <scope>NUCLEOTIDE SEQUENCE [LARGE SCALE GENOMIC DNA]</scope>
    <source>
        <strain evidence="17">DAU221</strain>
    </source>
</reference>
<keyword evidence="9 14" id="KW-1133">Transmembrane helix</keyword>
<keyword evidence="3 12" id="KW-0813">Transport</keyword>
<keyword evidence="8 12" id="KW-0630">Potassium</keyword>
<dbReference type="GeneID" id="76606446"/>
<feature type="binding site" evidence="13">
    <location>
        <position position="319"/>
    </location>
    <ligand>
        <name>K(+)</name>
        <dbReference type="ChEBI" id="CHEBI:29103"/>
    </ligand>
</feature>
<keyword evidence="11 12" id="KW-0472">Membrane</keyword>
<keyword evidence="5 12" id="KW-0997">Cell inner membrane</keyword>
<feature type="transmembrane region" description="Helical" evidence="14">
    <location>
        <begin position="332"/>
        <end position="354"/>
    </location>
</feature>
<dbReference type="EMBL" id="JAPHQB010000010">
    <property type="protein sequence ID" value="MCX2801682.1"/>
    <property type="molecule type" value="Genomic_DNA"/>
</dbReference>
<dbReference type="GO" id="GO:0046872">
    <property type="term" value="F:metal ion binding"/>
    <property type="evidence" value="ECO:0007669"/>
    <property type="project" value="UniProtKB-KW"/>
</dbReference>
<evidence type="ECO:0000256" key="7">
    <source>
        <dbReference type="ARBA" id="ARBA00022692"/>
    </source>
</evidence>
<dbReference type="NCBIfam" id="TIGR00933">
    <property type="entry name" value="2a38"/>
    <property type="match status" value="1"/>
</dbReference>
<feature type="binding site" evidence="13">
    <location>
        <position position="221"/>
    </location>
    <ligand>
        <name>K(+)</name>
        <dbReference type="ChEBI" id="CHEBI:29103"/>
    </ligand>
</feature>
<evidence type="ECO:0000256" key="13">
    <source>
        <dbReference type="PIRSR" id="PIRSR006247-1"/>
    </source>
</evidence>
<dbReference type="AlphaFoldDB" id="A0A143HI77"/>
<feature type="binding site" evidence="13">
    <location>
        <position position="111"/>
    </location>
    <ligand>
        <name>K(+)</name>
        <dbReference type="ChEBI" id="CHEBI:29103"/>
    </ligand>
</feature>
<dbReference type="KEGG" id="mthd:A3224_00095"/>
<accession>A0A143HI77</accession>
<evidence type="ECO:0000256" key="6">
    <source>
        <dbReference type="ARBA" id="ARBA00022538"/>
    </source>
</evidence>
<evidence type="ECO:0000256" key="11">
    <source>
        <dbReference type="ARBA" id="ARBA00023136"/>
    </source>
</evidence>
<evidence type="ECO:0000313" key="17">
    <source>
        <dbReference type="Proteomes" id="UP000076077"/>
    </source>
</evidence>
<dbReference type="PANTHER" id="PTHR32024">
    <property type="entry name" value="TRK SYSTEM POTASSIUM UPTAKE PROTEIN TRKG-RELATED"/>
    <property type="match status" value="1"/>
</dbReference>
<feature type="transmembrane region" description="Helical" evidence="14">
    <location>
        <begin position="396"/>
        <end position="417"/>
    </location>
</feature>
<evidence type="ECO:0000256" key="9">
    <source>
        <dbReference type="ARBA" id="ARBA00022989"/>
    </source>
</evidence>
<evidence type="ECO:0000313" key="15">
    <source>
        <dbReference type="EMBL" id="AMX01191.1"/>
    </source>
</evidence>
<dbReference type="GO" id="GO:0015379">
    <property type="term" value="F:potassium:chloride symporter activity"/>
    <property type="evidence" value="ECO:0007669"/>
    <property type="project" value="InterPro"/>
</dbReference>
<feature type="transmembrane region" description="Helical" evidence="14">
    <location>
        <begin position="456"/>
        <end position="481"/>
    </location>
</feature>
<dbReference type="PIRSF" id="PIRSF006247">
    <property type="entry name" value="TrkH"/>
    <property type="match status" value="1"/>
</dbReference>
<gene>
    <name evidence="15" type="ORF">A3224_00095</name>
    <name evidence="16" type="ORF">OQJ68_07780</name>
</gene>
<reference evidence="16" key="3">
    <citation type="submission" date="2022-11" db="EMBL/GenBank/DDBJ databases">
        <title>Chitin-degrading and fungicidal potential of chitinolytic bacterial strains from marine environment of the Pacific Ocean regions.</title>
        <authorList>
            <person name="Pentekhina I."/>
            <person name="Nedashkovskaya O."/>
            <person name="Seitkalieva A."/>
            <person name="Podvolotskaya A."/>
            <person name="Tekutyeva L."/>
            <person name="Balabanova L."/>
        </authorList>
    </citation>
    <scope>NUCLEOTIDE SEQUENCE</scope>
    <source>
        <strain evidence="16">KMM 6838</strain>
    </source>
</reference>
<feature type="binding site" evidence="13">
    <location>
        <position position="112"/>
    </location>
    <ligand>
        <name>K(+)</name>
        <dbReference type="ChEBI" id="CHEBI:29103"/>
    </ligand>
</feature>
<dbReference type="GO" id="GO:0005886">
    <property type="term" value="C:plasma membrane"/>
    <property type="evidence" value="ECO:0007669"/>
    <property type="project" value="UniProtKB-SubCell"/>
</dbReference>
<feature type="transmembrane region" description="Helical" evidence="14">
    <location>
        <begin position="277"/>
        <end position="295"/>
    </location>
</feature>
<keyword evidence="13" id="KW-0479">Metal-binding</keyword>
<keyword evidence="7 14" id="KW-0812">Transmembrane</keyword>
<feature type="transmembrane region" description="Helical" evidence="14">
    <location>
        <begin position="12"/>
        <end position="31"/>
    </location>
</feature>
<dbReference type="Proteomes" id="UP000076077">
    <property type="component" value="Chromosome"/>
</dbReference>
<dbReference type="Proteomes" id="UP001209730">
    <property type="component" value="Unassembled WGS sequence"/>
</dbReference>
<organism evidence="15 17">
    <name type="scientific">Microbulbifer thermotolerans</name>
    <dbReference type="NCBI Taxonomy" id="252514"/>
    <lineage>
        <taxon>Bacteria</taxon>
        <taxon>Pseudomonadati</taxon>
        <taxon>Pseudomonadota</taxon>
        <taxon>Gammaproteobacteria</taxon>
        <taxon>Cellvibrionales</taxon>
        <taxon>Microbulbiferaceae</taxon>
        <taxon>Microbulbifer</taxon>
    </lineage>
</organism>
<sequence>MRIAVITRVFGILLTVFSLTLLPPIAVSLWYDDGTHTAFGAAFVITLITGLFLWLPVHDLHQELRTRDGFVVTSLFWLVLGSFGALPLIISPQPALGITDSIFESISGLTTTGATVITGLDNLPPAILYYRQQLQWFGGIGVIVIALAILPMLGIGGMQLYKAEIPGPVKDTKLTPRIAETARALFVIYITLTLLCGLGYWWAGMTVFDAVAHAFSTVANGGFSTHDDSMGFYANNHAIMTICILFMFTAAINFGLHFFAFRNRSLTHYWRDSEFRFYATLTVSAGLLISCYLWFLGMFSPGSSFLHGFFQVVSIGTTAGFASENFTAWPAFLPYFLLLLGIMGACAGSTSGGIKAVRVMLIMKSGLRELNRLVHSNAVVPIKVNRKLVPERVTDAVWGFFAVYILSFFVLTIIVMATGEDFVTSFSTVASCLSNIGPALGEAASHYGSVNEVAKWFLILAMLMGRLEIFTLLVLLTPAFWRH</sequence>
<evidence type="ECO:0000256" key="3">
    <source>
        <dbReference type="ARBA" id="ARBA00022448"/>
    </source>
</evidence>
<dbReference type="OrthoDB" id="9810952at2"/>
<keyword evidence="10 12" id="KW-0406">Ion transport</keyword>
<comment type="subcellular location">
    <subcellularLocation>
        <location evidence="1 12">Cell inner membrane</location>
        <topology evidence="1 12">Multi-pass membrane protein</topology>
    </subcellularLocation>
</comment>
<feature type="transmembrane region" description="Helical" evidence="14">
    <location>
        <begin position="238"/>
        <end position="256"/>
    </location>
</feature>
<evidence type="ECO:0000256" key="5">
    <source>
        <dbReference type="ARBA" id="ARBA00022519"/>
    </source>
</evidence>
<keyword evidence="4 12" id="KW-1003">Cell membrane</keyword>
<evidence type="ECO:0000256" key="2">
    <source>
        <dbReference type="ARBA" id="ARBA00009137"/>
    </source>
</evidence>
<evidence type="ECO:0000313" key="16">
    <source>
        <dbReference type="EMBL" id="MCX2801682.1"/>
    </source>
</evidence>
<feature type="transmembrane region" description="Helical" evidence="14">
    <location>
        <begin position="69"/>
        <end position="90"/>
    </location>
</feature>
<dbReference type="EMBL" id="CP014864">
    <property type="protein sequence ID" value="AMX01191.1"/>
    <property type="molecule type" value="Genomic_DNA"/>
</dbReference>
<protein>
    <recommendedName>
        <fullName evidence="12">Trk system potassium uptake protein</fullName>
    </recommendedName>
</protein>
<evidence type="ECO:0000256" key="10">
    <source>
        <dbReference type="ARBA" id="ARBA00023065"/>
    </source>
</evidence>
<dbReference type="InterPro" id="IPR003445">
    <property type="entry name" value="Cat_transpt"/>
</dbReference>
<comment type="function">
    <text evidence="12">Low-affinity potassium transport system. Interacts with Trk system potassium uptake protein TrkA.</text>
</comment>
<feature type="transmembrane region" description="Helical" evidence="14">
    <location>
        <begin position="37"/>
        <end position="57"/>
    </location>
</feature>
<dbReference type="PANTHER" id="PTHR32024:SF2">
    <property type="entry name" value="TRK SYSTEM POTASSIUM UPTAKE PROTEIN TRKG-RELATED"/>
    <property type="match status" value="1"/>
</dbReference>
<keyword evidence="17" id="KW-1185">Reference proteome</keyword>
<dbReference type="InterPro" id="IPR004772">
    <property type="entry name" value="TrkH"/>
</dbReference>
<evidence type="ECO:0000256" key="1">
    <source>
        <dbReference type="ARBA" id="ARBA00004429"/>
    </source>
</evidence>
<evidence type="ECO:0000256" key="4">
    <source>
        <dbReference type="ARBA" id="ARBA00022475"/>
    </source>
</evidence>
<dbReference type="RefSeq" id="WP_067149841.1">
    <property type="nucleotide sequence ID" value="NZ_CP014864.1"/>
</dbReference>
<evidence type="ECO:0000256" key="14">
    <source>
        <dbReference type="SAM" id="Phobius"/>
    </source>
</evidence>
<feature type="binding site" evidence="13">
    <location>
        <position position="318"/>
    </location>
    <ligand>
        <name>K(+)</name>
        <dbReference type="ChEBI" id="CHEBI:29103"/>
    </ligand>
</feature>
<dbReference type="STRING" id="252514.A3224_00095"/>
<proteinExistence type="inferred from homology"/>
<name>A0A143HI77_MICTH</name>
<evidence type="ECO:0000256" key="8">
    <source>
        <dbReference type="ARBA" id="ARBA00022958"/>
    </source>
</evidence>
<keyword evidence="6 12" id="KW-0633">Potassium transport</keyword>